<comment type="caution">
    <text evidence="11">The sequence shown here is derived from an EMBL/GenBank/DDBJ whole genome shotgun (WGS) entry which is preliminary data.</text>
</comment>
<name>A0AAN7CLU6_9PEZI</name>
<dbReference type="SUPFAM" id="SSF51735">
    <property type="entry name" value="NAD(P)-binding Rossmann-fold domains"/>
    <property type="match status" value="2"/>
</dbReference>
<evidence type="ECO:0000313" key="11">
    <source>
        <dbReference type="EMBL" id="KAK4244439.1"/>
    </source>
</evidence>
<protein>
    <submittedName>
        <fullName evidence="11">Polyketide synthase</fullName>
    </submittedName>
</protein>
<dbReference type="Proteomes" id="UP001303647">
    <property type="component" value="Unassembled WGS sequence"/>
</dbReference>
<dbReference type="Pfam" id="PF08659">
    <property type="entry name" value="KR"/>
    <property type="match status" value="1"/>
</dbReference>
<evidence type="ECO:0000259" key="10">
    <source>
        <dbReference type="PROSITE" id="PS52019"/>
    </source>
</evidence>
<dbReference type="InterPro" id="IPR013217">
    <property type="entry name" value="Methyltransf_12"/>
</dbReference>
<dbReference type="PANTHER" id="PTHR43775:SF46">
    <property type="entry name" value="FUMIGERMIN SYNTHASE"/>
    <property type="match status" value="1"/>
</dbReference>
<dbReference type="InterPro" id="IPR018201">
    <property type="entry name" value="Ketoacyl_synth_AS"/>
</dbReference>
<dbReference type="Pfam" id="PF00698">
    <property type="entry name" value="Acyl_transf_1"/>
    <property type="match status" value="1"/>
</dbReference>
<dbReference type="GO" id="GO:0031177">
    <property type="term" value="F:phosphopantetheine binding"/>
    <property type="evidence" value="ECO:0007669"/>
    <property type="project" value="InterPro"/>
</dbReference>
<dbReference type="Gene3D" id="3.10.129.110">
    <property type="entry name" value="Polyketide synthase dehydratase"/>
    <property type="match status" value="1"/>
</dbReference>
<dbReference type="SUPFAM" id="SSF53335">
    <property type="entry name" value="S-adenosyl-L-methionine-dependent methyltransferases"/>
    <property type="match status" value="1"/>
</dbReference>
<proteinExistence type="predicted"/>
<evidence type="ECO:0000256" key="4">
    <source>
        <dbReference type="ARBA" id="ARBA00022857"/>
    </source>
</evidence>
<dbReference type="Gene3D" id="3.40.47.10">
    <property type="match status" value="1"/>
</dbReference>
<dbReference type="Pfam" id="PF00109">
    <property type="entry name" value="ketoacyl-synt"/>
    <property type="match status" value="1"/>
</dbReference>
<feature type="domain" description="Ketosynthase family 3 (KS3)" evidence="9">
    <location>
        <begin position="38"/>
        <end position="455"/>
    </location>
</feature>
<dbReference type="InterPro" id="IPR020843">
    <property type="entry name" value="ER"/>
</dbReference>
<feature type="region of interest" description="N-terminal hotdog fold" evidence="7">
    <location>
        <begin position="948"/>
        <end position="1077"/>
    </location>
</feature>
<dbReference type="InterPro" id="IPR014030">
    <property type="entry name" value="Ketoacyl_synth_N"/>
</dbReference>
<feature type="region of interest" description="C-terminal hotdog fold" evidence="7">
    <location>
        <begin position="1089"/>
        <end position="1234"/>
    </location>
</feature>
<dbReference type="InterPro" id="IPR020841">
    <property type="entry name" value="PKS_Beta-ketoAc_synthase_dom"/>
</dbReference>
<dbReference type="InterPro" id="IPR036291">
    <property type="entry name" value="NAD(P)-bd_dom_sf"/>
</dbReference>
<dbReference type="InterPro" id="IPR020806">
    <property type="entry name" value="PKS_PP-bd"/>
</dbReference>
<dbReference type="InterPro" id="IPR029063">
    <property type="entry name" value="SAM-dependent_MTases_sf"/>
</dbReference>
<feature type="domain" description="PKS/mFAS DH" evidence="10">
    <location>
        <begin position="948"/>
        <end position="1234"/>
    </location>
</feature>
<dbReference type="InterPro" id="IPR013968">
    <property type="entry name" value="PKS_KR"/>
</dbReference>
<dbReference type="SMART" id="SM00829">
    <property type="entry name" value="PKS_ER"/>
    <property type="match status" value="1"/>
</dbReference>
<dbReference type="SMART" id="SM00825">
    <property type="entry name" value="PKS_KS"/>
    <property type="match status" value="1"/>
</dbReference>
<dbReference type="SUPFAM" id="SSF47336">
    <property type="entry name" value="ACP-like"/>
    <property type="match status" value="1"/>
</dbReference>
<organism evidence="11 12">
    <name type="scientific">Corynascus novoguineensis</name>
    <dbReference type="NCBI Taxonomy" id="1126955"/>
    <lineage>
        <taxon>Eukaryota</taxon>
        <taxon>Fungi</taxon>
        <taxon>Dikarya</taxon>
        <taxon>Ascomycota</taxon>
        <taxon>Pezizomycotina</taxon>
        <taxon>Sordariomycetes</taxon>
        <taxon>Sordariomycetidae</taxon>
        <taxon>Sordariales</taxon>
        <taxon>Chaetomiaceae</taxon>
        <taxon>Corynascus</taxon>
    </lineage>
</organism>
<keyword evidence="2" id="KW-0597">Phosphoprotein</keyword>
<evidence type="ECO:0000256" key="6">
    <source>
        <dbReference type="ARBA" id="ARBA00023268"/>
    </source>
</evidence>
<dbReference type="Gene3D" id="3.40.50.150">
    <property type="entry name" value="Vaccinia Virus protein VP39"/>
    <property type="match status" value="1"/>
</dbReference>
<dbReference type="InterPro" id="IPR016036">
    <property type="entry name" value="Malonyl_transacylase_ACP-bd"/>
</dbReference>
<dbReference type="InterPro" id="IPR009081">
    <property type="entry name" value="PP-bd_ACP"/>
</dbReference>
<dbReference type="Pfam" id="PF00550">
    <property type="entry name" value="PP-binding"/>
    <property type="match status" value="1"/>
</dbReference>
<dbReference type="Gene3D" id="3.30.70.3290">
    <property type="match status" value="1"/>
</dbReference>
<evidence type="ECO:0000256" key="5">
    <source>
        <dbReference type="ARBA" id="ARBA00023002"/>
    </source>
</evidence>
<sequence length="2595" mass="282638">MAISSNGLIPNGCVPNCAPFNKTNGIAAVDNTPKPREIEPIAICGIGLRLPGGIHNGDDFWQLLVNGRDARSEIPSSRFTIDGFDDSLSGQKAIHTKHGYFIDDDLTRLDTSFFSMSKKEIERCDPQQRLLLEVVRECFEDAGEVNYRGQPIGCYVGTFGQDWYEMATKDLNSMGNYAMMGCGDLVLANRVSYEFDLHGPSMVVKTGCSASLVALHDACRALQSGDASAAVVCGTSLIMTPTMTAIFFSEGVLSPDASCKTFDAAANGFARAEGITAVYIKRLDDALRDGNPIRAVIRNTGSNNDGRSKGLMSPNGLAHEALMRRVYQQADLHPSETAFVECHGTGTPIGDPIEARAVGNVFGDRGVYIGSVKPNVGHSEGCSGLTSLIKAVLALEKRTIPPNIKFLKPNPHIPFAEKKLTVPLEPTAFPRDRAERVSVNSFGIGGSNAHVIVESPSQFFHGARAGMNGTNSVNETNGLDGTTVTPRPELLLFSANSPTSLKRQIRSFQEFAAQKPDGVKDIAYTLALHRERLPHRAFAIIQDGKLLEASTQTKAPTSTPGITMVFSGQGAQWPRMGRQLISTSSSFRQDIIFMDRILQGLRIAPKWSILDELIKPEESSHIHRAELAQPLSTALQIALVRLFQRLGIKPSAVVGHSSGEIAAAYAAGHISLEYAMVIAYYRGYVTSRGNMAPSGGAMAAVGLGAVEVSHFLQQGACVACENSPSSTTISGDAKAVQKTLASVLEVYPEVIARPLKVDIAYHSHHMAALAAEYLDLLQGEDGLNSYGPTHNESGVRFYSSVTTRLINDGTPLASPYYWVINLVSPVRFSNAVCNLLLENKTAGDSSILLEVGPHSALAGPLRQICEAAAQPYNYVPSQIRGKDCAASFLSALGKLYQEAVSIDWKPLFPEDSRALAGLPTYPWDHSAGPFWYESRLSSAWRTRRYPDHCLLGARVVESPDTAPQWRNLLNLEHVPWLGHHKVHQDVVFPFAGYVAMAGEAVRQVTGCKTGYHLRHVVARTALVLTEAEPVEVVTTLRRQRLTDTDDSTWFDFVVSSYSGSTWVKHCEGQAMPLDQVPVPTLTAPAEKLSRRVTKTRFYDAVARAGLVFGPEFQRLTNISTSVTDGVASAKIDVTDSEAAQPFPGPLHPASIDACIQLLLVANVRGLCRELRQLVVPTLIENIEIAHGSSNLHITALCPAQGLGSAEVECLTDGNRVSLRMSGLQVTTLENDSGSPTTADPVDVHAAAHLHWLPDFDSAVSHDLIKPPAHNTTERKLNERLTLLCILESADQLANLTPSQPHFAKYRNWLNQQVSLVKSGSYPLVHDAQFYTNLDQFARRALIESTYAQILALPESTNITSHSTETTKSHAAARGIKRVSEHAAAVFSGDRDALDLLLHDGLLTHIYAANETAFDYGPFAHRLARGRGGPGLRVLEVGAGTGGTTAQLLPHLLVATRTGGEEEGPGVMKVPGYREYMFTDVSAGFFPQAKERFRDAPNMQFRALDISRDPVSQGFAAGSYDLVVAPNVVHATPCLRETLANLRVLLKENGMLLLTEVSTVTRMPNYVFGNFAGWWLGEEDGRVWEPYVLPERWDAELKAAGFTGVDAVVPDAEMPWQMCVVMLSKVRAEEPKTAKQNVTVLCQNPTKDPAAYLISGLENEGLNVTPCQLGNSHPNDQDIISCIDLETRFFDHDTLTEAAFYSFQTLLRKFKDKDNKILWLTPPFQLKCRNPRGAQALGVMRTIRAELGLALFTLELDLEREAPHAARLIAEVFTKKVQHARDDDMLNADREFAIDNGTLHVGRYLPFSLTHAQTPSSCTQPATEGKNVAKTLRIRQPGDLSSLVWKTTSLPSTLPSDHVQVKVHSGALNFRDILLATGSLRMPTTTTVTGSSSSNTPDLGLEASGVITRTNSKHFRPGDRVILVSPTSTLTTELTVPSSLVVRVPANIAAPLLSPFAAAPVCFATALHALMDVGRLRPGMSVLVHSACGGVGLAALEICRSIALFGNSGGGGVEVYATVGSEEKVEFLLQKYPELIRRERVFSSRDGRFHDGVMRATGGRGVDLVLNSLSGELLHASWGCVADYGIMVELGKRDLVGAGRLDMAPFLKNRTYAGVDLYEYMRERPEKVGELLARYVDMYEQGVLQLPDPVTYFRVDQAEQAFRHLQNGAHIGKVVINMPDDPSIIKSLPPANSIELDPDATYLLVGGSKGLGASMASWLVEQGAKNLTILSRSAGVSSESKALLEELRSIGCSVHAVAGSVENREDVDKAISCARRPVKGVFQLAMTMNDAPLLDMTWSQWNATLGPKVRGTWNLHEALASEPLDFFWMASSIVTVVDEPGQANYSAGCNFLEAFCQYRHSLGLPATVLNICPVEGVGYVAENPQARRNMKAQGLCLLGEPEFLDFVRLNLVQAGLRSASDHDNRFDVDPDGWNNPSQVIMGLRSGSELPLDDPNNRTNWRRDRRMGLYHNMRQHMDDQPSSSKPDRIMLFLDTITNADATAVSKLLSNPDNVAFIARELGKKIHELIMKPVDEVEEVDTDQTLVQIGLDSLMAIELRRWLRGVFGITISVLEIMGSGSLLQLGEIIAGKLADRLK</sequence>
<accession>A0AAN7CLU6</accession>
<dbReference type="Pfam" id="PF16197">
    <property type="entry name" value="KAsynt_C_assoc"/>
    <property type="match status" value="1"/>
</dbReference>
<dbReference type="SMART" id="SM00827">
    <property type="entry name" value="PKS_AT"/>
    <property type="match status" value="1"/>
</dbReference>
<dbReference type="SUPFAM" id="SSF55048">
    <property type="entry name" value="Probable ACP-binding domain of malonyl-CoA ACP transacylase"/>
    <property type="match status" value="1"/>
</dbReference>
<dbReference type="PROSITE" id="PS00606">
    <property type="entry name" value="KS3_1"/>
    <property type="match status" value="1"/>
</dbReference>
<feature type="active site" description="Proton donor; for dehydratase activity" evidence="7">
    <location>
        <position position="1152"/>
    </location>
</feature>
<dbReference type="CDD" id="cd05195">
    <property type="entry name" value="enoyl_red"/>
    <property type="match status" value="1"/>
</dbReference>
<evidence type="ECO:0000256" key="7">
    <source>
        <dbReference type="PROSITE-ProRule" id="PRU01363"/>
    </source>
</evidence>
<dbReference type="GO" id="GO:0004312">
    <property type="term" value="F:fatty acid synthase activity"/>
    <property type="evidence" value="ECO:0007669"/>
    <property type="project" value="TreeGrafter"/>
</dbReference>
<dbReference type="SUPFAM" id="SSF52151">
    <property type="entry name" value="FabD/lysophospholipase-like"/>
    <property type="match status" value="1"/>
</dbReference>
<dbReference type="InterPro" id="IPR006162">
    <property type="entry name" value="Ppantetheine_attach_site"/>
</dbReference>
<dbReference type="Pfam" id="PF08242">
    <property type="entry name" value="Methyltransf_12"/>
    <property type="match status" value="1"/>
</dbReference>
<dbReference type="Pfam" id="PF02801">
    <property type="entry name" value="Ketoacyl-synt_C"/>
    <property type="match status" value="1"/>
</dbReference>
<dbReference type="InterPro" id="IPR036736">
    <property type="entry name" value="ACP-like_sf"/>
</dbReference>
<feature type="domain" description="Carrier" evidence="8">
    <location>
        <begin position="2513"/>
        <end position="2590"/>
    </location>
</feature>
<dbReference type="PROSITE" id="PS52004">
    <property type="entry name" value="KS3_2"/>
    <property type="match status" value="1"/>
</dbReference>
<dbReference type="Pfam" id="PF21089">
    <property type="entry name" value="PKS_DH_N"/>
    <property type="match status" value="1"/>
</dbReference>
<dbReference type="GO" id="GO:0004315">
    <property type="term" value="F:3-oxoacyl-[acyl-carrier-protein] synthase activity"/>
    <property type="evidence" value="ECO:0007669"/>
    <property type="project" value="InterPro"/>
</dbReference>
<dbReference type="Gene3D" id="3.40.50.720">
    <property type="entry name" value="NAD(P)-binding Rossmann-like Domain"/>
    <property type="match status" value="3"/>
</dbReference>
<evidence type="ECO:0000259" key="9">
    <source>
        <dbReference type="PROSITE" id="PS52004"/>
    </source>
</evidence>
<dbReference type="SMART" id="SM00822">
    <property type="entry name" value="PKS_KR"/>
    <property type="match status" value="1"/>
</dbReference>
<evidence type="ECO:0000256" key="2">
    <source>
        <dbReference type="ARBA" id="ARBA00022553"/>
    </source>
</evidence>
<dbReference type="Gene3D" id="3.90.180.10">
    <property type="entry name" value="Medium-chain alcohol dehydrogenases, catalytic domain"/>
    <property type="match status" value="1"/>
</dbReference>
<evidence type="ECO:0000313" key="12">
    <source>
        <dbReference type="Proteomes" id="UP001303647"/>
    </source>
</evidence>
<dbReference type="Pfam" id="PF13602">
    <property type="entry name" value="ADH_zinc_N_2"/>
    <property type="match status" value="1"/>
</dbReference>
<dbReference type="PROSITE" id="PS50075">
    <property type="entry name" value="CARRIER"/>
    <property type="match status" value="1"/>
</dbReference>
<dbReference type="InterPro" id="IPR020807">
    <property type="entry name" value="PKS_DH"/>
</dbReference>
<evidence type="ECO:0000259" key="8">
    <source>
        <dbReference type="PROSITE" id="PS50075"/>
    </source>
</evidence>
<dbReference type="InterPro" id="IPR011032">
    <property type="entry name" value="GroES-like_sf"/>
</dbReference>
<dbReference type="GO" id="GO:0044550">
    <property type="term" value="P:secondary metabolite biosynthetic process"/>
    <property type="evidence" value="ECO:0007669"/>
    <property type="project" value="TreeGrafter"/>
</dbReference>
<dbReference type="InterPro" id="IPR016035">
    <property type="entry name" value="Acyl_Trfase/lysoPLipase"/>
</dbReference>
<dbReference type="InterPro" id="IPR042104">
    <property type="entry name" value="PKS_dehydratase_sf"/>
</dbReference>
<dbReference type="PANTHER" id="PTHR43775">
    <property type="entry name" value="FATTY ACID SYNTHASE"/>
    <property type="match status" value="1"/>
</dbReference>
<dbReference type="InterPro" id="IPR057326">
    <property type="entry name" value="KR_dom"/>
</dbReference>
<dbReference type="InterPro" id="IPR032821">
    <property type="entry name" value="PKS_assoc"/>
</dbReference>
<reference evidence="11" key="1">
    <citation type="journal article" date="2023" name="Mol. Phylogenet. Evol.">
        <title>Genome-scale phylogeny and comparative genomics of the fungal order Sordariales.</title>
        <authorList>
            <person name="Hensen N."/>
            <person name="Bonometti L."/>
            <person name="Westerberg I."/>
            <person name="Brannstrom I.O."/>
            <person name="Guillou S."/>
            <person name="Cros-Aarteil S."/>
            <person name="Calhoun S."/>
            <person name="Haridas S."/>
            <person name="Kuo A."/>
            <person name="Mondo S."/>
            <person name="Pangilinan J."/>
            <person name="Riley R."/>
            <person name="LaButti K."/>
            <person name="Andreopoulos B."/>
            <person name="Lipzen A."/>
            <person name="Chen C."/>
            <person name="Yan M."/>
            <person name="Daum C."/>
            <person name="Ng V."/>
            <person name="Clum A."/>
            <person name="Steindorff A."/>
            <person name="Ohm R.A."/>
            <person name="Martin F."/>
            <person name="Silar P."/>
            <person name="Natvig D.O."/>
            <person name="Lalanne C."/>
            <person name="Gautier V."/>
            <person name="Ament-Velasquez S.L."/>
            <person name="Kruys A."/>
            <person name="Hutchinson M.I."/>
            <person name="Powell A.J."/>
            <person name="Barry K."/>
            <person name="Miller A.N."/>
            <person name="Grigoriev I.V."/>
            <person name="Debuchy R."/>
            <person name="Gladieux P."/>
            <person name="Hiltunen Thoren M."/>
            <person name="Johannesson H."/>
        </authorList>
    </citation>
    <scope>NUCLEOTIDE SEQUENCE</scope>
    <source>
        <strain evidence="11">CBS 359.72</strain>
    </source>
</reference>
<keyword evidence="1" id="KW-0596">Phosphopantetheine</keyword>
<dbReference type="InterPro" id="IPR016039">
    <property type="entry name" value="Thiolase-like"/>
</dbReference>
<dbReference type="Gene3D" id="1.10.1200.10">
    <property type="entry name" value="ACP-like"/>
    <property type="match status" value="1"/>
</dbReference>
<dbReference type="SMART" id="SM00826">
    <property type="entry name" value="PKS_DH"/>
    <property type="match status" value="1"/>
</dbReference>
<dbReference type="EMBL" id="MU857739">
    <property type="protein sequence ID" value="KAK4244439.1"/>
    <property type="molecule type" value="Genomic_DNA"/>
</dbReference>
<keyword evidence="6" id="KW-0511">Multifunctional enzyme</keyword>
<keyword evidence="4" id="KW-0521">NADP</keyword>
<evidence type="ECO:0000256" key="1">
    <source>
        <dbReference type="ARBA" id="ARBA00022450"/>
    </source>
</evidence>
<dbReference type="InterPro" id="IPR001227">
    <property type="entry name" value="Ac_transferase_dom_sf"/>
</dbReference>
<dbReference type="InterPro" id="IPR050091">
    <property type="entry name" value="PKS_NRPS_Biosynth_Enz"/>
</dbReference>
<dbReference type="PROSITE" id="PS00012">
    <property type="entry name" value="PHOSPHOPANTETHEINE"/>
    <property type="match status" value="1"/>
</dbReference>
<keyword evidence="3" id="KW-0808">Transferase</keyword>
<dbReference type="Gene3D" id="3.40.366.10">
    <property type="entry name" value="Malonyl-Coenzyme A Acyl Carrier Protein, domain 2"/>
    <property type="match status" value="1"/>
</dbReference>
<dbReference type="CDD" id="cd00833">
    <property type="entry name" value="PKS"/>
    <property type="match status" value="1"/>
</dbReference>
<dbReference type="PROSITE" id="PS52019">
    <property type="entry name" value="PKS_MFAS_DH"/>
    <property type="match status" value="1"/>
</dbReference>
<dbReference type="InterPro" id="IPR049900">
    <property type="entry name" value="PKS_mFAS_DH"/>
</dbReference>
<dbReference type="InterPro" id="IPR014043">
    <property type="entry name" value="Acyl_transferase_dom"/>
</dbReference>
<keyword evidence="12" id="KW-1185">Reference proteome</keyword>
<dbReference type="SUPFAM" id="SSF50129">
    <property type="entry name" value="GroES-like"/>
    <property type="match status" value="1"/>
</dbReference>
<gene>
    <name evidence="11" type="ORF">C7999DRAFT_17316</name>
</gene>
<reference evidence="11" key="2">
    <citation type="submission" date="2023-05" db="EMBL/GenBank/DDBJ databases">
        <authorList>
            <consortium name="Lawrence Berkeley National Laboratory"/>
            <person name="Steindorff A."/>
            <person name="Hensen N."/>
            <person name="Bonometti L."/>
            <person name="Westerberg I."/>
            <person name="Brannstrom I.O."/>
            <person name="Guillou S."/>
            <person name="Cros-Aarteil S."/>
            <person name="Calhoun S."/>
            <person name="Haridas S."/>
            <person name="Kuo A."/>
            <person name="Mondo S."/>
            <person name="Pangilinan J."/>
            <person name="Riley R."/>
            <person name="Labutti K."/>
            <person name="Andreopoulos B."/>
            <person name="Lipzen A."/>
            <person name="Chen C."/>
            <person name="Yanf M."/>
            <person name="Daum C."/>
            <person name="Ng V."/>
            <person name="Clum A."/>
            <person name="Ohm R."/>
            <person name="Martin F."/>
            <person name="Silar P."/>
            <person name="Natvig D."/>
            <person name="Lalanne C."/>
            <person name="Gautier V."/>
            <person name="Ament-Velasquez S.L."/>
            <person name="Kruys A."/>
            <person name="Hutchinson M.I."/>
            <person name="Powell A.J."/>
            <person name="Barry K."/>
            <person name="Miller A.N."/>
            <person name="Grigoriev I.V."/>
            <person name="Debuchy R."/>
            <person name="Gladieux P."/>
            <person name="Thoren M.H."/>
            <person name="Johannesson H."/>
        </authorList>
    </citation>
    <scope>NUCLEOTIDE SEQUENCE</scope>
    <source>
        <strain evidence="11">CBS 359.72</strain>
    </source>
</reference>
<dbReference type="InterPro" id="IPR049551">
    <property type="entry name" value="PKS_DH_C"/>
</dbReference>
<dbReference type="GO" id="GO:0016491">
    <property type="term" value="F:oxidoreductase activity"/>
    <property type="evidence" value="ECO:0007669"/>
    <property type="project" value="UniProtKB-KW"/>
</dbReference>
<dbReference type="InterPro" id="IPR049552">
    <property type="entry name" value="PKS_DH_N"/>
</dbReference>
<dbReference type="SMART" id="SM00823">
    <property type="entry name" value="PKS_PP"/>
    <property type="match status" value="1"/>
</dbReference>
<keyword evidence="5" id="KW-0560">Oxidoreductase</keyword>
<dbReference type="Pfam" id="PF14765">
    <property type="entry name" value="PS-DH"/>
    <property type="match status" value="1"/>
</dbReference>
<dbReference type="InterPro" id="IPR014031">
    <property type="entry name" value="Ketoacyl_synth_C"/>
</dbReference>
<evidence type="ECO:0000256" key="3">
    <source>
        <dbReference type="ARBA" id="ARBA00022679"/>
    </source>
</evidence>
<feature type="active site" description="Proton acceptor; for dehydratase activity" evidence="7">
    <location>
        <position position="980"/>
    </location>
</feature>
<dbReference type="GO" id="GO:0006633">
    <property type="term" value="P:fatty acid biosynthetic process"/>
    <property type="evidence" value="ECO:0007669"/>
    <property type="project" value="InterPro"/>
</dbReference>
<dbReference type="SUPFAM" id="SSF53901">
    <property type="entry name" value="Thiolase-like"/>
    <property type="match status" value="1"/>
</dbReference>